<dbReference type="InterPro" id="IPR029057">
    <property type="entry name" value="PRTase-like"/>
</dbReference>
<comment type="similarity">
    <text evidence="1">Belongs to the ComF/GntX family.</text>
</comment>
<reference evidence="4 5" key="1">
    <citation type="submission" date="2017-05" db="EMBL/GenBank/DDBJ databases">
        <title>Genome Analysis of Maritalea myrionectae HL2708#5.</title>
        <authorList>
            <consortium name="Cotde Inc.-PKNU"/>
            <person name="Jang D."/>
            <person name="Oh H.-M."/>
        </authorList>
    </citation>
    <scope>NUCLEOTIDE SEQUENCE [LARGE SCALE GENOMIC DNA]</scope>
    <source>
        <strain evidence="4 5">HL2708#5</strain>
    </source>
</reference>
<dbReference type="EMBL" id="CP021330">
    <property type="protein sequence ID" value="AVX03148.1"/>
    <property type="molecule type" value="Genomic_DNA"/>
</dbReference>
<dbReference type="SUPFAM" id="SSF53271">
    <property type="entry name" value="PRTase-like"/>
    <property type="match status" value="1"/>
</dbReference>
<feature type="domain" description="Phosphoribosyltransferase" evidence="2">
    <location>
        <begin position="165"/>
        <end position="258"/>
    </location>
</feature>
<dbReference type="STRING" id="1122213.GCA_000423365_03317"/>
<dbReference type="InterPro" id="IPR000836">
    <property type="entry name" value="PRTase_dom"/>
</dbReference>
<sequence length="262" mass="29118">MSGRWTGKGIANATNVRVVRTFKALSLGVLDRVFPPVCLACDAAISDHQHLCAPCWAQLSPITAPICPVMGLPFAMDLGRDAKSAEALAQPPAFDRARYAVRFNDKAREIVHHLKYRDRHDMARFCARMMAHAAPEFWAGDGVIVPVPLHWRRHLSRRYNQSGLLARALARETGLPVDFELVRRIRSTQQQVGLSAKARAQNVRGAFAVNEMALERCLGRRIILVDDVMTTGATITALAKLLRSHYITQVDVICFARVTSQP</sequence>
<dbReference type="Pfam" id="PF00156">
    <property type="entry name" value="Pribosyltran"/>
    <property type="match status" value="1"/>
</dbReference>
<dbReference type="PANTHER" id="PTHR47505:SF1">
    <property type="entry name" value="DNA UTILIZATION PROTEIN YHGH"/>
    <property type="match status" value="1"/>
</dbReference>
<dbReference type="AlphaFoldDB" id="A0A2R4MAS5"/>
<name>A0A2R4MAS5_9HYPH</name>
<evidence type="ECO:0000259" key="3">
    <source>
        <dbReference type="Pfam" id="PF18912"/>
    </source>
</evidence>
<dbReference type="Pfam" id="PF18912">
    <property type="entry name" value="DZR_2"/>
    <property type="match status" value="1"/>
</dbReference>
<dbReference type="RefSeq" id="WP_245985791.1">
    <property type="nucleotide sequence ID" value="NZ_CP021330.1"/>
</dbReference>
<evidence type="ECO:0000313" key="5">
    <source>
        <dbReference type="Proteomes" id="UP000258927"/>
    </source>
</evidence>
<proteinExistence type="inferred from homology"/>
<dbReference type="KEGG" id="mmyr:MXMO3_00604"/>
<dbReference type="PANTHER" id="PTHR47505">
    <property type="entry name" value="DNA UTILIZATION PROTEIN YHGH"/>
    <property type="match status" value="1"/>
</dbReference>
<dbReference type="InterPro" id="IPR044005">
    <property type="entry name" value="DZR_2"/>
</dbReference>
<dbReference type="Gene3D" id="3.40.50.2020">
    <property type="match status" value="1"/>
</dbReference>
<evidence type="ECO:0000313" key="4">
    <source>
        <dbReference type="EMBL" id="AVX03148.1"/>
    </source>
</evidence>
<organism evidence="4 5">
    <name type="scientific">Maritalea myrionectae</name>
    <dbReference type="NCBI Taxonomy" id="454601"/>
    <lineage>
        <taxon>Bacteria</taxon>
        <taxon>Pseudomonadati</taxon>
        <taxon>Pseudomonadota</taxon>
        <taxon>Alphaproteobacteria</taxon>
        <taxon>Hyphomicrobiales</taxon>
        <taxon>Devosiaceae</taxon>
        <taxon>Maritalea</taxon>
    </lineage>
</organism>
<evidence type="ECO:0000259" key="2">
    <source>
        <dbReference type="Pfam" id="PF00156"/>
    </source>
</evidence>
<protein>
    <recommendedName>
        <fullName evidence="6">Amidophosphoribosyltransferase</fullName>
    </recommendedName>
</protein>
<dbReference type="InterPro" id="IPR051910">
    <property type="entry name" value="ComF/GntX_DNA_util-trans"/>
</dbReference>
<keyword evidence="5" id="KW-1185">Reference proteome</keyword>
<dbReference type="Proteomes" id="UP000258927">
    <property type="component" value="Chromosome"/>
</dbReference>
<dbReference type="CDD" id="cd06223">
    <property type="entry name" value="PRTases_typeI"/>
    <property type="match status" value="1"/>
</dbReference>
<feature type="domain" description="Double zinc ribbon" evidence="3">
    <location>
        <begin position="29"/>
        <end position="76"/>
    </location>
</feature>
<accession>A0A2R4MAS5</accession>
<evidence type="ECO:0000256" key="1">
    <source>
        <dbReference type="ARBA" id="ARBA00008007"/>
    </source>
</evidence>
<evidence type="ECO:0008006" key="6">
    <source>
        <dbReference type="Google" id="ProtNLM"/>
    </source>
</evidence>
<gene>
    <name evidence="4" type="ORF">MXMO3_00604</name>
</gene>